<dbReference type="InterPro" id="IPR000914">
    <property type="entry name" value="SBP_5_dom"/>
</dbReference>
<feature type="domain" description="Solute-binding protein family 5" evidence="2">
    <location>
        <begin position="102"/>
        <end position="434"/>
    </location>
</feature>
<dbReference type="Pfam" id="PF00496">
    <property type="entry name" value="SBP_bac_5"/>
    <property type="match status" value="1"/>
</dbReference>
<evidence type="ECO:0000256" key="1">
    <source>
        <dbReference type="ARBA" id="ARBA00022729"/>
    </source>
</evidence>
<dbReference type="InterPro" id="IPR019546">
    <property type="entry name" value="TAT_signal_bac_arc"/>
</dbReference>
<dbReference type="RefSeq" id="WP_152813349.1">
    <property type="nucleotide sequence ID" value="NZ_VJXX01000001.1"/>
</dbReference>
<dbReference type="PIRSF" id="PIRSF002741">
    <property type="entry name" value="MppA"/>
    <property type="match status" value="1"/>
</dbReference>
<dbReference type="Proteomes" id="UP000326464">
    <property type="component" value="Unassembled WGS sequence"/>
</dbReference>
<dbReference type="PANTHER" id="PTHR30290">
    <property type="entry name" value="PERIPLASMIC BINDING COMPONENT OF ABC TRANSPORTER"/>
    <property type="match status" value="1"/>
</dbReference>
<reference evidence="4" key="1">
    <citation type="submission" date="2019-07" db="EMBL/GenBank/DDBJ databases">
        <title>Arthrobacter KR32 sp. nov., isolated from mountain cheese made of cows milk.</title>
        <authorList>
            <person name="Flegler A."/>
        </authorList>
    </citation>
    <scope>NUCLEOTIDE SEQUENCE [LARGE SCALE GENOMIC DNA]</scope>
    <source>
        <strain evidence="4">KR32</strain>
    </source>
</reference>
<gene>
    <name evidence="3" type="ORF">FNH21_07015</name>
</gene>
<keyword evidence="1" id="KW-0732">Signal</keyword>
<evidence type="ECO:0000259" key="2">
    <source>
        <dbReference type="Pfam" id="PF00496"/>
    </source>
</evidence>
<dbReference type="CDD" id="cd00995">
    <property type="entry name" value="PBP2_NikA_DppA_OppA_like"/>
    <property type="match status" value="1"/>
</dbReference>
<organism evidence="3 4">
    <name type="scientific">Arthrobacter bussei</name>
    <dbReference type="NCBI Taxonomy" id="2594179"/>
    <lineage>
        <taxon>Bacteria</taxon>
        <taxon>Bacillati</taxon>
        <taxon>Actinomycetota</taxon>
        <taxon>Actinomycetes</taxon>
        <taxon>Micrococcales</taxon>
        <taxon>Micrococcaceae</taxon>
        <taxon>Arthrobacter</taxon>
    </lineage>
</organism>
<dbReference type="InterPro" id="IPR039424">
    <property type="entry name" value="SBP_5"/>
</dbReference>
<dbReference type="Gene3D" id="3.40.190.10">
    <property type="entry name" value="Periplasmic binding protein-like II"/>
    <property type="match status" value="1"/>
</dbReference>
<evidence type="ECO:0000313" key="4">
    <source>
        <dbReference type="Proteomes" id="UP000326464"/>
    </source>
</evidence>
<evidence type="ECO:0000313" key="3">
    <source>
        <dbReference type="EMBL" id="MPY10474.1"/>
    </source>
</evidence>
<dbReference type="GO" id="GO:0042597">
    <property type="term" value="C:periplasmic space"/>
    <property type="evidence" value="ECO:0007669"/>
    <property type="project" value="UniProtKB-ARBA"/>
</dbReference>
<dbReference type="PROSITE" id="PS51318">
    <property type="entry name" value="TAT"/>
    <property type="match status" value="1"/>
</dbReference>
<proteinExistence type="predicted"/>
<dbReference type="Gene3D" id="3.10.105.10">
    <property type="entry name" value="Dipeptide-binding Protein, Domain 3"/>
    <property type="match status" value="1"/>
</dbReference>
<comment type="caution">
    <text evidence="3">The sequence shown here is derived from an EMBL/GenBank/DDBJ whole genome shotgun (WGS) entry which is preliminary data.</text>
</comment>
<dbReference type="AlphaFoldDB" id="A0A7X1NPF2"/>
<dbReference type="InterPro" id="IPR030678">
    <property type="entry name" value="Peptide/Ni-bd"/>
</dbReference>
<dbReference type="GO" id="GO:0043190">
    <property type="term" value="C:ATP-binding cassette (ABC) transporter complex"/>
    <property type="evidence" value="ECO:0007669"/>
    <property type="project" value="InterPro"/>
</dbReference>
<dbReference type="InterPro" id="IPR006311">
    <property type="entry name" value="TAT_signal"/>
</dbReference>
<dbReference type="PANTHER" id="PTHR30290:SF38">
    <property type="entry name" value="D,D-DIPEPTIDE-BINDING PERIPLASMIC PROTEIN DDPA-RELATED"/>
    <property type="match status" value="1"/>
</dbReference>
<name>A0A7X1NPF2_9MICC</name>
<protein>
    <submittedName>
        <fullName evidence="3">Twin-arginine translocation signal domain-containing protein</fullName>
    </submittedName>
</protein>
<dbReference type="EMBL" id="VJXX01000001">
    <property type="protein sequence ID" value="MPY10474.1"/>
    <property type="molecule type" value="Genomic_DNA"/>
</dbReference>
<dbReference type="SUPFAM" id="SSF53850">
    <property type="entry name" value="Periplasmic binding protein-like II"/>
    <property type="match status" value="1"/>
</dbReference>
<accession>A0A7X1NPF2</accession>
<keyword evidence="4" id="KW-1185">Reference proteome</keyword>
<dbReference type="NCBIfam" id="TIGR01409">
    <property type="entry name" value="TAT_signal_seq"/>
    <property type="match status" value="1"/>
</dbReference>
<sequence>MSNTFHSNGLVNDASRRNFLKLAGVMGAAAAFAGSISACSPGGSPAPAGTAAAEGTGSIEAGISYQLSTGFDPMLATGATPQAANLHVFEGLVELHPATREPYLALAAADPTKVDDTTYEVELRDGATFHNGEPVTPADVVFSFTRVLDPANKSLFAGFIPFIDQVAAKDDTTVSFTLKYPFPAFKERISVIKIVPEAAVTADPAGFDLAPIGSGPYSLVSAVKEDRIVFKKFDAYNGKYPARVQDMTWLLLADPAARVAAVPSRTQAIEDVPYLDVDQLAAKVDVESVQSFGLLFLMFNCASEKFSDKRVRQALHYAIDTEAVISKALLGNATAATSYFQKGHPSYSEASTAYGFDAAKAKSLLQEAGMQDMTLTLTSTDTGWVARVVPLIKEYWDAIGVTTTLEILQSAAVYAPEKVGGKNFDVLCAPGDPSVFGNDGDILLSWFYRGATWMENRAGWNTTPEYAEVQKKLDQAVQLDSEDAKSIHADVVDIVSEEVPLYPLFHRKLPTAWDGAALDGFQPLPTTGVSFIGVGRK</sequence>
<dbReference type="GO" id="GO:0015833">
    <property type="term" value="P:peptide transport"/>
    <property type="evidence" value="ECO:0007669"/>
    <property type="project" value="TreeGrafter"/>
</dbReference>
<dbReference type="Gene3D" id="3.90.76.10">
    <property type="entry name" value="Dipeptide-binding Protein, Domain 1"/>
    <property type="match status" value="1"/>
</dbReference>
<dbReference type="OrthoDB" id="3225986at2"/>
<dbReference type="GO" id="GO:1904680">
    <property type="term" value="F:peptide transmembrane transporter activity"/>
    <property type="evidence" value="ECO:0007669"/>
    <property type="project" value="TreeGrafter"/>
</dbReference>